<dbReference type="EMBL" id="WMEQ01000004">
    <property type="protein sequence ID" value="MYL33527.1"/>
    <property type="molecule type" value="Genomic_DNA"/>
</dbReference>
<evidence type="ECO:0000256" key="1">
    <source>
        <dbReference type="ARBA" id="ARBA00001946"/>
    </source>
</evidence>
<dbReference type="SFLD" id="SFLDG01017">
    <property type="entry name" value="Polyprenyl_Transferase_Like"/>
    <property type="match status" value="1"/>
</dbReference>
<keyword evidence="5 12" id="KW-0808">Transferase</keyword>
<dbReference type="GO" id="GO:0046872">
    <property type="term" value="F:metal ion binding"/>
    <property type="evidence" value="ECO:0007669"/>
    <property type="project" value="UniProtKB-KW"/>
</dbReference>
<comment type="cofactor">
    <cofactor evidence="1">
        <name>Mg(2+)</name>
        <dbReference type="ChEBI" id="CHEBI:18420"/>
    </cofactor>
</comment>
<proteinExistence type="inferred from homology"/>
<comment type="similarity">
    <text evidence="2 12">Belongs to the FPP/GGPP synthase family.</text>
</comment>
<gene>
    <name evidence="13" type="ORF">GLW05_07940</name>
</gene>
<evidence type="ECO:0000256" key="8">
    <source>
        <dbReference type="ARBA" id="ARBA00023229"/>
    </source>
</evidence>
<dbReference type="PROSITE" id="PS00723">
    <property type="entry name" value="POLYPRENYL_SYNTHASE_1"/>
    <property type="match status" value="1"/>
</dbReference>
<keyword evidence="7" id="KW-0460">Magnesium</keyword>
<reference evidence="13 14" key="1">
    <citation type="submission" date="2019-11" db="EMBL/GenBank/DDBJ databases">
        <title>Genome sequences of 17 halophilic strains isolated from different environments.</title>
        <authorList>
            <person name="Furrow R.E."/>
        </authorList>
    </citation>
    <scope>NUCLEOTIDE SEQUENCE [LARGE SCALE GENOMIC DNA]</scope>
    <source>
        <strain evidence="13 14">22514_16_FS</strain>
    </source>
</reference>
<dbReference type="InterPro" id="IPR033749">
    <property type="entry name" value="Polyprenyl_synt_CS"/>
</dbReference>
<dbReference type="Proteomes" id="UP000468638">
    <property type="component" value="Unassembled WGS sequence"/>
</dbReference>
<evidence type="ECO:0000256" key="2">
    <source>
        <dbReference type="ARBA" id="ARBA00006706"/>
    </source>
</evidence>
<comment type="catalytic activity">
    <reaction evidence="11">
        <text>isopentenyl diphosphate + (2E)-geranyl diphosphate = (2E,6E)-farnesyl diphosphate + diphosphate</text>
        <dbReference type="Rhea" id="RHEA:19361"/>
        <dbReference type="ChEBI" id="CHEBI:33019"/>
        <dbReference type="ChEBI" id="CHEBI:58057"/>
        <dbReference type="ChEBI" id="CHEBI:128769"/>
        <dbReference type="ChEBI" id="CHEBI:175763"/>
        <dbReference type="EC" id="2.5.1.10"/>
    </reaction>
</comment>
<dbReference type="InterPro" id="IPR053378">
    <property type="entry name" value="Prenyl_diphosphate_synthase"/>
</dbReference>
<dbReference type="AlphaFoldDB" id="A0A6I4ZYS0"/>
<dbReference type="PROSITE" id="PS00444">
    <property type="entry name" value="POLYPRENYL_SYNTHASE_2"/>
    <property type="match status" value="1"/>
</dbReference>
<organism evidence="13 14">
    <name type="scientific">Pontibacillus yanchengensis</name>
    <dbReference type="NCBI Taxonomy" id="462910"/>
    <lineage>
        <taxon>Bacteria</taxon>
        <taxon>Bacillati</taxon>
        <taxon>Bacillota</taxon>
        <taxon>Bacilli</taxon>
        <taxon>Bacillales</taxon>
        <taxon>Bacillaceae</taxon>
        <taxon>Pontibacillus</taxon>
    </lineage>
</organism>
<name>A0A6I4ZYS0_9BACI</name>
<dbReference type="InterPro" id="IPR008949">
    <property type="entry name" value="Isoprenoid_synthase_dom_sf"/>
</dbReference>
<dbReference type="OrthoDB" id="9805316at2"/>
<dbReference type="NCBIfam" id="NF045485">
    <property type="entry name" value="FPPsyn"/>
    <property type="match status" value="1"/>
</dbReference>
<evidence type="ECO:0000256" key="4">
    <source>
        <dbReference type="ARBA" id="ARBA00015100"/>
    </source>
</evidence>
<dbReference type="CDD" id="cd00685">
    <property type="entry name" value="Trans_IPPS_HT"/>
    <property type="match status" value="1"/>
</dbReference>
<keyword evidence="8" id="KW-0414">Isoprene biosynthesis</keyword>
<accession>A0A6I4ZYS0</accession>
<dbReference type="GO" id="GO:0004337">
    <property type="term" value="F:(2E,6E)-farnesyl diphosphate synthase activity"/>
    <property type="evidence" value="ECO:0007669"/>
    <property type="project" value="UniProtKB-EC"/>
</dbReference>
<evidence type="ECO:0000313" key="14">
    <source>
        <dbReference type="Proteomes" id="UP000468638"/>
    </source>
</evidence>
<evidence type="ECO:0000256" key="6">
    <source>
        <dbReference type="ARBA" id="ARBA00022723"/>
    </source>
</evidence>
<evidence type="ECO:0000256" key="10">
    <source>
        <dbReference type="ARBA" id="ARBA00032873"/>
    </source>
</evidence>
<evidence type="ECO:0000256" key="9">
    <source>
        <dbReference type="ARBA" id="ARBA00032380"/>
    </source>
</evidence>
<dbReference type="GO" id="GO:0016114">
    <property type="term" value="P:terpenoid biosynthetic process"/>
    <property type="evidence" value="ECO:0007669"/>
    <property type="project" value="UniProtKB-ARBA"/>
</dbReference>
<dbReference type="PANTHER" id="PTHR43281">
    <property type="entry name" value="FARNESYL DIPHOSPHATE SYNTHASE"/>
    <property type="match status" value="1"/>
</dbReference>
<keyword evidence="6" id="KW-0479">Metal-binding</keyword>
<dbReference type="EC" id="2.5.1.10" evidence="3"/>
<dbReference type="GO" id="GO:0005737">
    <property type="term" value="C:cytoplasm"/>
    <property type="evidence" value="ECO:0007669"/>
    <property type="project" value="UniProtKB-ARBA"/>
</dbReference>
<evidence type="ECO:0000256" key="5">
    <source>
        <dbReference type="ARBA" id="ARBA00022679"/>
    </source>
</evidence>
<evidence type="ECO:0000313" key="13">
    <source>
        <dbReference type="EMBL" id="MYL33527.1"/>
    </source>
</evidence>
<evidence type="ECO:0000256" key="7">
    <source>
        <dbReference type="ARBA" id="ARBA00022842"/>
    </source>
</evidence>
<dbReference type="Gene3D" id="1.10.600.10">
    <property type="entry name" value="Farnesyl Diphosphate Synthase"/>
    <property type="match status" value="1"/>
</dbReference>
<protein>
    <recommendedName>
        <fullName evidence="4">Farnesyl diphosphate synthase</fullName>
        <ecNumber evidence="3">2.5.1.10</ecNumber>
    </recommendedName>
    <alternativeName>
        <fullName evidence="10">(2E,6E)-farnesyl diphosphate synthase</fullName>
    </alternativeName>
    <alternativeName>
        <fullName evidence="9">Geranyltranstransferase</fullName>
    </alternativeName>
</protein>
<sequence>MNKANSNHFLSRRKNNVTQALQTYMKDKVELINQQLEQFIYAMQIPERLQDSILYSLRAGGKRIRPILMLAASEAYGGQDNRAISVACAVEMIHTYSLIHDDLPAMDDDDTRRGQPTNHRQYDEATAILAGDGLLTTAFYSITNNERLTDSEKTYLVKELAKASGPEGMVAGQMLDMEGENRTLTLEELEAIHRRKTGELLRFSAVAGAFIGGANAQQLEEIETYANYLGLLFQIQDDILDVIGDEQHIGKPVGSDQTNQKSTYPQLLGLQGALEQKEHYALKAKQSLQKAGVDSSYLEDIIDYISNRYK</sequence>
<dbReference type="SFLD" id="SFLDS00005">
    <property type="entry name" value="Isoprenoid_Synthase_Type_I"/>
    <property type="match status" value="1"/>
</dbReference>
<dbReference type="SUPFAM" id="SSF48576">
    <property type="entry name" value="Terpenoid synthases"/>
    <property type="match status" value="1"/>
</dbReference>
<dbReference type="Pfam" id="PF00348">
    <property type="entry name" value="polyprenyl_synt"/>
    <property type="match status" value="1"/>
</dbReference>
<evidence type="ECO:0000256" key="11">
    <source>
        <dbReference type="ARBA" id="ARBA00049399"/>
    </source>
</evidence>
<dbReference type="InterPro" id="IPR000092">
    <property type="entry name" value="Polyprenyl_synt"/>
</dbReference>
<evidence type="ECO:0000256" key="3">
    <source>
        <dbReference type="ARBA" id="ARBA00012439"/>
    </source>
</evidence>
<evidence type="ECO:0000256" key="12">
    <source>
        <dbReference type="RuleBase" id="RU004466"/>
    </source>
</evidence>
<comment type="caution">
    <text evidence="13">The sequence shown here is derived from an EMBL/GenBank/DDBJ whole genome shotgun (WGS) entry which is preliminary data.</text>
</comment>
<dbReference type="FunFam" id="1.10.600.10:FF:000001">
    <property type="entry name" value="Geranylgeranyl diphosphate synthase"/>
    <property type="match status" value="1"/>
</dbReference>
<dbReference type="PANTHER" id="PTHR43281:SF1">
    <property type="entry name" value="FARNESYL DIPHOSPHATE SYNTHASE"/>
    <property type="match status" value="1"/>
</dbReference>